<keyword evidence="1" id="KW-0472">Membrane</keyword>
<keyword evidence="1" id="KW-1133">Transmembrane helix</keyword>
<evidence type="ECO:0008006" key="4">
    <source>
        <dbReference type="Google" id="ProtNLM"/>
    </source>
</evidence>
<feature type="transmembrane region" description="Helical" evidence="1">
    <location>
        <begin position="41"/>
        <end position="61"/>
    </location>
</feature>
<feature type="transmembrane region" description="Helical" evidence="1">
    <location>
        <begin position="125"/>
        <end position="145"/>
    </location>
</feature>
<dbReference type="EMBL" id="MU793341">
    <property type="protein sequence ID" value="KAJ3785464.1"/>
    <property type="molecule type" value="Genomic_DNA"/>
</dbReference>
<proteinExistence type="predicted"/>
<evidence type="ECO:0000313" key="2">
    <source>
        <dbReference type="EMBL" id="KAJ3785464.1"/>
    </source>
</evidence>
<feature type="transmembrane region" description="Helical" evidence="1">
    <location>
        <begin position="68"/>
        <end position="86"/>
    </location>
</feature>
<sequence length="242" mass="27274">MTVRFVNYRLAFYISVFLLSGAVLGLDAHFAAIFLPRLHQGFTIFALVIPSLTIFIFLLTLQWSQPRVEAIVLFVLWTIWLAMGAWSTDIIGTVQCDALAGQRTATKNGDMSAQSYCYEMKVIQAFSWMIFVLCSFAFIILMQLVTQAQRFGRYMIWYEPIQNLGWCVDFLNFENEADMLTSHNQRFGEWPGLYNTTTQPMYAVPYGYPLQAGSGIPQQPGHSIIVQPSANGGPATVTQIPI</sequence>
<dbReference type="AlphaFoldDB" id="A0AA38NM22"/>
<accession>A0AA38NM22</accession>
<keyword evidence="1" id="KW-0812">Transmembrane</keyword>
<protein>
    <recommendedName>
        <fullName evidence="4">MARVEL domain-containing protein</fullName>
    </recommendedName>
</protein>
<evidence type="ECO:0000256" key="1">
    <source>
        <dbReference type="SAM" id="Phobius"/>
    </source>
</evidence>
<reference evidence="2" key="1">
    <citation type="submission" date="2022-08" db="EMBL/GenBank/DDBJ databases">
        <authorList>
            <consortium name="DOE Joint Genome Institute"/>
            <person name="Min B."/>
            <person name="Riley R."/>
            <person name="Sierra-Patev S."/>
            <person name="Naranjo-Ortiz M."/>
            <person name="Looney B."/>
            <person name="Konkel Z."/>
            <person name="Slot J.C."/>
            <person name="Sakamoto Y."/>
            <person name="Steenwyk J.L."/>
            <person name="Rokas A."/>
            <person name="Carro J."/>
            <person name="Camarero S."/>
            <person name="Ferreira P."/>
            <person name="Molpeceres G."/>
            <person name="Ruiz-Duenas F.J."/>
            <person name="Serrano A."/>
            <person name="Henrissat B."/>
            <person name="Drula E."/>
            <person name="Hughes K.W."/>
            <person name="Mata J.L."/>
            <person name="Ishikawa N.K."/>
            <person name="Vargas-Isla R."/>
            <person name="Ushijima S."/>
            <person name="Smith C.A."/>
            <person name="Ahrendt S."/>
            <person name="Andreopoulos W."/>
            <person name="He G."/>
            <person name="Labutti K."/>
            <person name="Lipzen A."/>
            <person name="Ng V."/>
            <person name="Sandor L."/>
            <person name="Barry K."/>
            <person name="Martinez A.T."/>
            <person name="Xiao Y."/>
            <person name="Gibbons J.G."/>
            <person name="Terashima K."/>
            <person name="Hibbett D.S."/>
            <person name="Grigoriev I.V."/>
        </authorList>
    </citation>
    <scope>NUCLEOTIDE SEQUENCE</scope>
    <source>
        <strain evidence="2">TFB10291</strain>
    </source>
</reference>
<evidence type="ECO:0000313" key="3">
    <source>
        <dbReference type="Proteomes" id="UP001163798"/>
    </source>
</evidence>
<comment type="caution">
    <text evidence="2">The sequence shown here is derived from an EMBL/GenBank/DDBJ whole genome shotgun (WGS) entry which is preliminary data.</text>
</comment>
<keyword evidence="3" id="KW-1185">Reference proteome</keyword>
<gene>
    <name evidence="2" type="ORF">GGU10DRAFT_395159</name>
</gene>
<dbReference type="Proteomes" id="UP001163798">
    <property type="component" value="Unassembled WGS sequence"/>
</dbReference>
<organism evidence="2 3">
    <name type="scientific">Lentinula aff. detonsa</name>
    <dbReference type="NCBI Taxonomy" id="2804958"/>
    <lineage>
        <taxon>Eukaryota</taxon>
        <taxon>Fungi</taxon>
        <taxon>Dikarya</taxon>
        <taxon>Basidiomycota</taxon>
        <taxon>Agaricomycotina</taxon>
        <taxon>Agaricomycetes</taxon>
        <taxon>Agaricomycetidae</taxon>
        <taxon>Agaricales</taxon>
        <taxon>Marasmiineae</taxon>
        <taxon>Omphalotaceae</taxon>
        <taxon>Lentinula</taxon>
    </lineage>
</organism>
<name>A0AA38NM22_9AGAR</name>
<feature type="transmembrane region" description="Helical" evidence="1">
    <location>
        <begin position="12"/>
        <end position="35"/>
    </location>
</feature>